<dbReference type="Proteomes" id="UP001732700">
    <property type="component" value="Chromosome 7D"/>
</dbReference>
<evidence type="ECO:0000313" key="2">
    <source>
        <dbReference type="Proteomes" id="UP001732700"/>
    </source>
</evidence>
<dbReference type="EnsemblPlants" id="AVESA.00010b.r2.7DG1337850.1">
    <property type="protein sequence ID" value="AVESA.00010b.r2.7DG1337850.1.CDS"/>
    <property type="gene ID" value="AVESA.00010b.r2.7DG1337850"/>
</dbReference>
<reference evidence="1" key="1">
    <citation type="submission" date="2021-05" db="EMBL/GenBank/DDBJ databases">
        <authorList>
            <person name="Scholz U."/>
            <person name="Mascher M."/>
            <person name="Fiebig A."/>
        </authorList>
    </citation>
    <scope>NUCLEOTIDE SEQUENCE [LARGE SCALE GENOMIC DNA]</scope>
</reference>
<reference evidence="1" key="2">
    <citation type="submission" date="2025-09" db="UniProtKB">
        <authorList>
            <consortium name="EnsemblPlants"/>
        </authorList>
    </citation>
    <scope>IDENTIFICATION</scope>
</reference>
<proteinExistence type="predicted"/>
<protein>
    <submittedName>
        <fullName evidence="1">Uncharacterized protein</fullName>
    </submittedName>
</protein>
<accession>A0ACD6AA69</accession>
<sequence>MMDPASQVPQGVDPIPNSPCVDAQRLLCSAALSDTIPKVLDDIEMMDPAPIPEQADTIQGTAFVDAKRLRCSATSAGAVSKRRLDDDNISSSQGLVHPLDNDCLLEEILLRLPPKPSSLPLASLVCTSWRNILSNPKFRKRFRKHHRKPPLLGFFVAYTDTKHNFVPVLDTKPDRISAARFSVPRSRSNHHWDFLGCRHGLAVLLIKWQCETVIWDPLTGQQHRVPFPPGLQNTATDTFWGWHAAVVCVDAEDGHVHGDCFSSPFKLVLMCGGDTQASACLYESVSSTWGNIVSMPTTDEILRIRPRVLIGNALCWLLYGGGVLAFDIERQSLDVIEKPADAHATDDYSFQLLRTNDSCLGFAVMSELGIQLWKRSSNSDGVIRWVLQPEVIQLEGFFPQSMHSDYKEADMVGYDEESNAIVLATYIGDFMLQLESMGFIRISKRNCWSSKVHYPYRNFYTTGRGVGCKWVDQKLRASEIY</sequence>
<organism evidence="1 2">
    <name type="scientific">Avena sativa</name>
    <name type="common">Oat</name>
    <dbReference type="NCBI Taxonomy" id="4498"/>
    <lineage>
        <taxon>Eukaryota</taxon>
        <taxon>Viridiplantae</taxon>
        <taxon>Streptophyta</taxon>
        <taxon>Embryophyta</taxon>
        <taxon>Tracheophyta</taxon>
        <taxon>Spermatophyta</taxon>
        <taxon>Magnoliopsida</taxon>
        <taxon>Liliopsida</taxon>
        <taxon>Poales</taxon>
        <taxon>Poaceae</taxon>
        <taxon>BOP clade</taxon>
        <taxon>Pooideae</taxon>
        <taxon>Poodae</taxon>
        <taxon>Poeae</taxon>
        <taxon>Poeae Chloroplast Group 1 (Aveneae type)</taxon>
        <taxon>Aveninae</taxon>
        <taxon>Avena</taxon>
    </lineage>
</organism>
<keyword evidence="2" id="KW-1185">Reference proteome</keyword>
<name>A0ACD6AA69_AVESA</name>
<evidence type="ECO:0000313" key="1">
    <source>
        <dbReference type="EnsemblPlants" id="AVESA.00010b.r2.7DG1337850.1.CDS"/>
    </source>
</evidence>